<sequence length="74" mass="8415">MLCIRFHRNPLPENPTSRVLLRTAFPAFHFHSHFLCRRSSLPPPPHNSPSEECDTIHQSGAKDNNGFVFLATFA</sequence>
<reference evidence="1" key="2">
    <citation type="journal article" date="2015" name="Genome Biol.">
        <title>Comparative genomics of Steinernema reveals deeply conserved gene regulatory networks.</title>
        <authorList>
            <person name="Dillman A.R."/>
            <person name="Macchietto M."/>
            <person name="Porter C.F."/>
            <person name="Rogers A."/>
            <person name="Williams B."/>
            <person name="Antoshechkin I."/>
            <person name="Lee M.M."/>
            <person name="Goodwin Z."/>
            <person name="Lu X."/>
            <person name="Lewis E.E."/>
            <person name="Goodrich-Blair H."/>
            <person name="Stock S.P."/>
            <person name="Adams B.J."/>
            <person name="Sternberg P.W."/>
            <person name="Mortazavi A."/>
        </authorList>
    </citation>
    <scope>NUCLEOTIDE SEQUENCE [LARGE SCALE GENOMIC DNA]</scope>
    <source>
        <strain evidence="1">ALL</strain>
    </source>
</reference>
<reference evidence="1" key="1">
    <citation type="submission" date="2013-11" db="EMBL/GenBank/DDBJ databases">
        <authorList>
            <person name="Sternberg P."/>
            <person name="Dillman A."/>
            <person name="Macchietto M."/>
        </authorList>
    </citation>
    <scope>NUCLEOTIDE SEQUENCE</scope>
    <source>
        <strain evidence="1">ALL</strain>
    </source>
</reference>
<gene>
    <name evidence="1" type="ORF">L596_006898</name>
</gene>
<name>A0A4U5P802_STECR</name>
<organism evidence="1">
    <name type="scientific">Steinernema carpocapsae</name>
    <name type="common">Entomopathogenic nematode</name>
    <dbReference type="NCBI Taxonomy" id="34508"/>
    <lineage>
        <taxon>Eukaryota</taxon>
        <taxon>Metazoa</taxon>
        <taxon>Ecdysozoa</taxon>
        <taxon>Nematoda</taxon>
        <taxon>Chromadorea</taxon>
        <taxon>Rhabditida</taxon>
        <taxon>Tylenchina</taxon>
        <taxon>Panagrolaimomorpha</taxon>
        <taxon>Strongyloidoidea</taxon>
        <taxon>Steinernematidae</taxon>
        <taxon>Steinernema</taxon>
    </lineage>
</organism>
<dbReference type="EMBL" id="AZBU02000002">
    <property type="protein sequence ID" value="TKR92200.1"/>
    <property type="molecule type" value="Genomic_DNA"/>
</dbReference>
<dbReference type="AlphaFoldDB" id="A0A4U5P802"/>
<accession>A0A4U5P802</accession>
<comment type="caution">
    <text evidence="1">The sequence shown here is derived from an EMBL/GenBank/DDBJ whole genome shotgun (WGS) entry which is preliminary data.</text>
</comment>
<protein>
    <submittedName>
        <fullName evidence="1">Uncharacterized protein</fullName>
    </submittedName>
</protein>
<reference evidence="1" key="3">
    <citation type="journal article" date="2019" name="G3 (Bethesda)">
        <title>Hybrid Assembly of the Genome of the Entomopathogenic Nematode Steinernema carpocapsae Identifies the X-Chromosome.</title>
        <authorList>
            <person name="Serra L."/>
            <person name="Macchietto M."/>
            <person name="Macias-Munoz A."/>
            <person name="McGill C.J."/>
            <person name="Rodriguez I.M."/>
            <person name="Rodriguez B."/>
            <person name="Murad R."/>
            <person name="Mortazavi A."/>
        </authorList>
    </citation>
    <scope>NUCLEOTIDE SEQUENCE</scope>
    <source>
        <strain evidence="1">ALL</strain>
    </source>
</reference>
<proteinExistence type="predicted"/>
<evidence type="ECO:0000313" key="1">
    <source>
        <dbReference type="EMBL" id="TKR92200.1"/>
    </source>
</evidence>